<accession>A0A7W6C5R9</accession>
<dbReference type="AlphaFoldDB" id="A0A7W6C5R9"/>
<evidence type="ECO:0000313" key="2">
    <source>
        <dbReference type="EMBL" id="MBB3946257.1"/>
    </source>
</evidence>
<reference evidence="2 3" key="1">
    <citation type="submission" date="2020-08" db="EMBL/GenBank/DDBJ databases">
        <title>Genomic Encyclopedia of Type Strains, Phase IV (KMG-IV): sequencing the most valuable type-strain genomes for metagenomic binning, comparative biology and taxonomic classification.</title>
        <authorList>
            <person name="Goeker M."/>
        </authorList>
    </citation>
    <scope>NUCLEOTIDE SEQUENCE [LARGE SCALE GENOMIC DNA]</scope>
    <source>
        <strain evidence="2 3">DSM 26438</strain>
    </source>
</reference>
<dbReference type="Proteomes" id="UP000565286">
    <property type="component" value="Unassembled WGS sequence"/>
</dbReference>
<keyword evidence="3" id="KW-1185">Reference proteome</keyword>
<keyword evidence="1" id="KW-1133">Transmembrane helix</keyword>
<keyword evidence="1" id="KW-0812">Transmembrane</keyword>
<keyword evidence="1" id="KW-0472">Membrane</keyword>
<protein>
    <submittedName>
        <fullName evidence="2">Uncharacterized protein</fullName>
    </submittedName>
</protein>
<gene>
    <name evidence="2" type="ORF">GGQ73_002210</name>
</gene>
<comment type="caution">
    <text evidence="2">The sequence shown here is derived from an EMBL/GenBank/DDBJ whole genome shotgun (WGS) entry which is preliminary data.</text>
</comment>
<dbReference type="EMBL" id="JACIDV010000006">
    <property type="protein sequence ID" value="MBB3946257.1"/>
    <property type="molecule type" value="Genomic_DNA"/>
</dbReference>
<organism evidence="2 3">
    <name type="scientific">Rhizobium skierniewicense</name>
    <dbReference type="NCBI Taxonomy" id="984260"/>
    <lineage>
        <taxon>Bacteria</taxon>
        <taxon>Pseudomonadati</taxon>
        <taxon>Pseudomonadota</taxon>
        <taxon>Alphaproteobacteria</taxon>
        <taxon>Hyphomicrobiales</taxon>
        <taxon>Rhizobiaceae</taxon>
        <taxon>Rhizobium/Agrobacterium group</taxon>
        <taxon>Rhizobium</taxon>
    </lineage>
</organism>
<sequence length="37" mass="4299">MSYILKTHYNHRVIKYVIFSSSVLLTCLIGVLYKSAH</sequence>
<proteinExistence type="predicted"/>
<feature type="transmembrane region" description="Helical" evidence="1">
    <location>
        <begin position="13"/>
        <end position="33"/>
    </location>
</feature>
<name>A0A7W6C5R9_9HYPH</name>
<evidence type="ECO:0000313" key="3">
    <source>
        <dbReference type="Proteomes" id="UP000565286"/>
    </source>
</evidence>
<evidence type="ECO:0000256" key="1">
    <source>
        <dbReference type="SAM" id="Phobius"/>
    </source>
</evidence>